<dbReference type="OrthoDB" id="3208200at2"/>
<dbReference type="InterPro" id="IPR016064">
    <property type="entry name" value="NAD/diacylglycerol_kinase_sf"/>
</dbReference>
<proteinExistence type="predicted"/>
<keyword evidence="4" id="KW-1185">Reference proteome</keyword>
<keyword evidence="1" id="KW-1133">Transmembrane helix</keyword>
<dbReference type="AlphaFoldDB" id="A0A285J1J9"/>
<dbReference type="EMBL" id="OBDY01000013">
    <property type="protein sequence ID" value="SNY53011.1"/>
    <property type="molecule type" value="Genomic_DNA"/>
</dbReference>
<evidence type="ECO:0000256" key="1">
    <source>
        <dbReference type="SAM" id="Phobius"/>
    </source>
</evidence>
<dbReference type="GO" id="GO:0016301">
    <property type="term" value="F:kinase activity"/>
    <property type="evidence" value="ECO:0007669"/>
    <property type="project" value="UniProtKB-KW"/>
</dbReference>
<dbReference type="InterPro" id="IPR017438">
    <property type="entry name" value="ATP-NAD_kinase_N"/>
</dbReference>
<evidence type="ECO:0000259" key="2">
    <source>
        <dbReference type="PROSITE" id="PS50146"/>
    </source>
</evidence>
<feature type="transmembrane region" description="Helical" evidence="1">
    <location>
        <begin position="82"/>
        <end position="100"/>
    </location>
</feature>
<dbReference type="PROSITE" id="PS50146">
    <property type="entry name" value="DAGK"/>
    <property type="match status" value="1"/>
</dbReference>
<feature type="transmembrane region" description="Helical" evidence="1">
    <location>
        <begin position="6"/>
        <end position="25"/>
    </location>
</feature>
<dbReference type="SUPFAM" id="SSF111331">
    <property type="entry name" value="NAD kinase/diacylglycerol kinase-like"/>
    <property type="match status" value="1"/>
</dbReference>
<dbReference type="RefSeq" id="WP_097323012.1">
    <property type="nucleotide sequence ID" value="NZ_OBDY01000013.1"/>
</dbReference>
<dbReference type="Proteomes" id="UP000219612">
    <property type="component" value="Unassembled WGS sequence"/>
</dbReference>
<name>A0A285J1J9_9ACTN</name>
<organism evidence="3 4">
    <name type="scientific">Paractinoplanes atraurantiacus</name>
    <dbReference type="NCBI Taxonomy" id="1036182"/>
    <lineage>
        <taxon>Bacteria</taxon>
        <taxon>Bacillati</taxon>
        <taxon>Actinomycetota</taxon>
        <taxon>Actinomycetes</taxon>
        <taxon>Micromonosporales</taxon>
        <taxon>Micromonosporaceae</taxon>
        <taxon>Paractinoplanes</taxon>
    </lineage>
</organism>
<evidence type="ECO:0000313" key="4">
    <source>
        <dbReference type="Proteomes" id="UP000219612"/>
    </source>
</evidence>
<dbReference type="Gene3D" id="2.60.200.40">
    <property type="match status" value="1"/>
</dbReference>
<sequence>MSERWLARLAFVLIAAAGVLVLAAAGIRGSLALLLTGIIGVTIGLAAAWWFLTHHGVLRWLAGVVVVLAPLTVAVLFARASLIWVVVLFGLLWAGAAAAGRRALTAAHQEPDEYESAPPAKPYLIMNPRSGGGKVERFHLADRARALGAEVFLLDGSHDDGAPVDVADVARRAVRDGADLLGVAGGDGTQALVAGIAAEHGLPFLVISAGTRNHFALDLGLDREDPANCLDALTDGVEVHIDLGVIGDRIFVNNASFGAYAEVVQSPEYRDDKIGTALDMLPAVLTEDRPLRLTTDAGTLSGPQAVLVSNNPYASGSGRRARLDRGVLGVMAVTVRGALGAVNLISAGGRARSVAVSEVTEAVIDADAPELPVGVDGEALMLATPVRCTIRPGALRVRVPRHRPGVPPARPDLDWARLRRLAFSGGELPAG</sequence>
<protein>
    <submittedName>
        <fullName evidence="3">Diacylglycerol kinase family enzyme</fullName>
    </submittedName>
</protein>
<evidence type="ECO:0000313" key="3">
    <source>
        <dbReference type="EMBL" id="SNY53011.1"/>
    </source>
</evidence>
<dbReference type="InterPro" id="IPR001206">
    <property type="entry name" value="Diacylglycerol_kinase_cat_dom"/>
</dbReference>
<dbReference type="Gene3D" id="3.40.50.10330">
    <property type="entry name" value="Probable inorganic polyphosphate/atp-NAD kinase, domain 1"/>
    <property type="match status" value="1"/>
</dbReference>
<keyword evidence="3" id="KW-0808">Transferase</keyword>
<gene>
    <name evidence="3" type="ORF">SAMN05421748_113156</name>
</gene>
<dbReference type="Pfam" id="PF00781">
    <property type="entry name" value="DAGK_cat"/>
    <property type="match status" value="1"/>
</dbReference>
<keyword evidence="3" id="KW-0418">Kinase</keyword>
<feature type="domain" description="DAGKc" evidence="2">
    <location>
        <begin position="117"/>
        <end position="250"/>
    </location>
</feature>
<keyword evidence="1" id="KW-0472">Membrane</keyword>
<feature type="transmembrane region" description="Helical" evidence="1">
    <location>
        <begin position="32"/>
        <end position="52"/>
    </location>
</feature>
<keyword evidence="1" id="KW-0812">Transmembrane</keyword>
<feature type="transmembrane region" description="Helical" evidence="1">
    <location>
        <begin position="58"/>
        <end position="77"/>
    </location>
</feature>
<accession>A0A285J1J9</accession>
<reference evidence="3 4" key="1">
    <citation type="submission" date="2017-09" db="EMBL/GenBank/DDBJ databases">
        <authorList>
            <person name="Ehlers B."/>
            <person name="Leendertz F.H."/>
        </authorList>
    </citation>
    <scope>NUCLEOTIDE SEQUENCE [LARGE SCALE GENOMIC DNA]</scope>
    <source>
        <strain evidence="3 4">CGMCC 4.6857</strain>
    </source>
</reference>